<evidence type="ECO:0000256" key="1">
    <source>
        <dbReference type="ARBA" id="ARBA00004571"/>
    </source>
</evidence>
<gene>
    <name evidence="11" type="ORF">LPB138_14890</name>
</gene>
<dbReference type="GO" id="GO:0044718">
    <property type="term" value="P:siderophore transmembrane transport"/>
    <property type="evidence" value="ECO:0007669"/>
    <property type="project" value="TreeGrafter"/>
</dbReference>
<name>A0A1D8PBD1_9FLAO</name>
<dbReference type="Proteomes" id="UP000176050">
    <property type="component" value="Chromosome"/>
</dbReference>
<dbReference type="InterPro" id="IPR041700">
    <property type="entry name" value="OMP_b-brl_3"/>
</dbReference>
<evidence type="ECO:0000259" key="9">
    <source>
        <dbReference type="Pfam" id="PF07715"/>
    </source>
</evidence>
<evidence type="ECO:0000256" key="6">
    <source>
        <dbReference type="ARBA" id="ARBA00023136"/>
    </source>
</evidence>
<dbReference type="InterPro" id="IPR008969">
    <property type="entry name" value="CarboxyPept-like_regulatory"/>
</dbReference>
<evidence type="ECO:0000256" key="5">
    <source>
        <dbReference type="ARBA" id="ARBA00022729"/>
    </source>
</evidence>
<sequence length="794" mass="89458">MKIYIQHTISILLLIFTSNFVFAQKQSINIFGTLVEEETAQPIPYATVVAYNSETDEIISGTTTDDNGRFNTATANTNIYFEISFMGYQTKTIKEISFLNVLNNNLDLGTIQLSPDNLALDEVVIVGEVSKTVFKLDKRVFNVGKDISSTGVSALEVLNNVPSVNVNIEGEVSLRGSGGVQILINGKPSVLADQSSNALGTITADMIESIEVITNPSAKYEASGTSGILNIILKKEEKQGWNGSISANTGIPDNHSIGGSINRRTEKFNLFSQFGAGYRSLPRDREAINRNLTNGETVFSNGEEFRNETFFNITLGTDYHLNEYNVFTLSGNFAYEIEDQPSETNFSFFEGDNLISRWTRNETTEATNPKWQYEFNWKKTFQDNEDHTFQLSALGSFFGKDQSSLFTDTTIEGENVDSNQRTATDFLQADYTFKADYVNPITEQYNIEIGAQYVINDVGNDFEVQDFINDEYVTNEDLTNNFEWVQKVLGIYATGAYENDTWGLKLGLRVENTDLNTLLTNTNEDNSQNFTNVFPTVHSSYKLGENFSLQAGYSKRIFRPRLWDLNPFFNIRNNFNIWAGNPNLQPEFTHSYELTSIYKIGKASLSSSLYHRYTTDVVERVSTFEDNVTFSTPENIGTNSTIGFETNGKYSPVNWLTLTSDFNFNYFDRKGTFEGQVFDFTGSQWSTRLGSKIGLPADIDLELNGNYQSGFETVQGEQSGFAFLDLGIRKKIFKGKIVANLGIRDVFASRIQERFVNQPTFETYDYSLRGRFITFGISYGFGKGEAMTYSGRRR</sequence>
<dbReference type="Pfam" id="PF13715">
    <property type="entry name" value="CarbopepD_reg_2"/>
    <property type="match status" value="1"/>
</dbReference>
<evidence type="ECO:0000313" key="12">
    <source>
        <dbReference type="Proteomes" id="UP000176050"/>
    </source>
</evidence>
<dbReference type="KEGG" id="lul:LPB138_14890"/>
<evidence type="ECO:0000256" key="4">
    <source>
        <dbReference type="ARBA" id="ARBA00022692"/>
    </source>
</evidence>
<dbReference type="Gene3D" id="2.170.130.10">
    <property type="entry name" value="TonB-dependent receptor, plug domain"/>
    <property type="match status" value="1"/>
</dbReference>
<dbReference type="InterPro" id="IPR036942">
    <property type="entry name" value="Beta-barrel_TonB_sf"/>
</dbReference>
<dbReference type="RefSeq" id="WP_070238052.1">
    <property type="nucleotide sequence ID" value="NZ_CP017478.1"/>
</dbReference>
<dbReference type="PANTHER" id="PTHR30069:SF29">
    <property type="entry name" value="HEMOGLOBIN AND HEMOGLOBIN-HAPTOGLOBIN-BINDING PROTEIN 1-RELATED"/>
    <property type="match status" value="1"/>
</dbReference>
<keyword evidence="11" id="KW-0675">Receptor</keyword>
<dbReference type="Gene3D" id="2.60.40.1120">
    <property type="entry name" value="Carboxypeptidase-like, regulatory domain"/>
    <property type="match status" value="1"/>
</dbReference>
<dbReference type="STRING" id="1850246.LPB138_14890"/>
<proteinExistence type="inferred from homology"/>
<keyword evidence="4 8" id="KW-0812">Transmembrane</keyword>
<dbReference type="SUPFAM" id="SSF49464">
    <property type="entry name" value="Carboxypeptidase regulatory domain-like"/>
    <property type="match status" value="1"/>
</dbReference>
<keyword evidence="7 8" id="KW-0998">Cell outer membrane</keyword>
<dbReference type="AlphaFoldDB" id="A0A1D8PBD1"/>
<comment type="similarity">
    <text evidence="8">Belongs to the TonB-dependent receptor family.</text>
</comment>
<dbReference type="GO" id="GO:0015344">
    <property type="term" value="F:siderophore uptake transmembrane transporter activity"/>
    <property type="evidence" value="ECO:0007669"/>
    <property type="project" value="TreeGrafter"/>
</dbReference>
<evidence type="ECO:0000259" key="10">
    <source>
        <dbReference type="Pfam" id="PF14905"/>
    </source>
</evidence>
<accession>A0A1D8PBD1</accession>
<dbReference type="PROSITE" id="PS52016">
    <property type="entry name" value="TONB_DEPENDENT_REC_3"/>
    <property type="match status" value="1"/>
</dbReference>
<organism evidence="11 12">
    <name type="scientific">Urechidicola croceus</name>
    <dbReference type="NCBI Taxonomy" id="1850246"/>
    <lineage>
        <taxon>Bacteria</taxon>
        <taxon>Pseudomonadati</taxon>
        <taxon>Bacteroidota</taxon>
        <taxon>Flavobacteriia</taxon>
        <taxon>Flavobacteriales</taxon>
        <taxon>Flavobacteriaceae</taxon>
        <taxon>Urechidicola</taxon>
    </lineage>
</organism>
<dbReference type="InterPro" id="IPR039426">
    <property type="entry name" value="TonB-dep_rcpt-like"/>
</dbReference>
<dbReference type="Pfam" id="PF07715">
    <property type="entry name" value="Plug"/>
    <property type="match status" value="1"/>
</dbReference>
<reference evidence="11 12" key="1">
    <citation type="submission" date="2016-10" db="EMBL/GenBank/DDBJ databases">
        <title>Lutibacter sp. LPB0138, isolated from marine gastropod.</title>
        <authorList>
            <person name="Kim E."/>
            <person name="Yi H."/>
        </authorList>
    </citation>
    <scope>NUCLEOTIDE SEQUENCE [LARGE SCALE GENOMIC DNA]</scope>
    <source>
        <strain evidence="11 12">LPB0138</strain>
    </source>
</reference>
<keyword evidence="5" id="KW-0732">Signal</keyword>
<dbReference type="PANTHER" id="PTHR30069">
    <property type="entry name" value="TONB-DEPENDENT OUTER MEMBRANE RECEPTOR"/>
    <property type="match status" value="1"/>
</dbReference>
<keyword evidence="12" id="KW-1185">Reference proteome</keyword>
<dbReference type="SUPFAM" id="SSF56935">
    <property type="entry name" value="Porins"/>
    <property type="match status" value="1"/>
</dbReference>
<evidence type="ECO:0000256" key="8">
    <source>
        <dbReference type="PROSITE-ProRule" id="PRU01360"/>
    </source>
</evidence>
<dbReference type="Pfam" id="PF14905">
    <property type="entry name" value="OMP_b-brl_3"/>
    <property type="match status" value="1"/>
</dbReference>
<keyword evidence="2 8" id="KW-0813">Transport</keyword>
<evidence type="ECO:0000256" key="7">
    <source>
        <dbReference type="ARBA" id="ARBA00023237"/>
    </source>
</evidence>
<dbReference type="OrthoDB" id="8764943at2"/>
<evidence type="ECO:0000256" key="2">
    <source>
        <dbReference type="ARBA" id="ARBA00022448"/>
    </source>
</evidence>
<evidence type="ECO:0000313" key="11">
    <source>
        <dbReference type="EMBL" id="AOW21892.1"/>
    </source>
</evidence>
<keyword evidence="3 8" id="KW-1134">Transmembrane beta strand</keyword>
<feature type="domain" description="TonB-dependent receptor plug" evidence="9">
    <location>
        <begin position="151"/>
        <end position="227"/>
    </location>
</feature>
<keyword evidence="6 8" id="KW-0472">Membrane</keyword>
<dbReference type="InterPro" id="IPR012910">
    <property type="entry name" value="Plug_dom"/>
</dbReference>
<dbReference type="EMBL" id="CP017478">
    <property type="protein sequence ID" value="AOW21892.1"/>
    <property type="molecule type" value="Genomic_DNA"/>
</dbReference>
<dbReference type="GO" id="GO:0009279">
    <property type="term" value="C:cell outer membrane"/>
    <property type="evidence" value="ECO:0007669"/>
    <property type="project" value="UniProtKB-SubCell"/>
</dbReference>
<protein>
    <submittedName>
        <fullName evidence="11">TonB-dependent receptor</fullName>
    </submittedName>
</protein>
<dbReference type="Gene3D" id="2.40.170.20">
    <property type="entry name" value="TonB-dependent receptor, beta-barrel domain"/>
    <property type="match status" value="1"/>
</dbReference>
<comment type="subcellular location">
    <subcellularLocation>
        <location evidence="1 8">Cell outer membrane</location>
        <topology evidence="1 8">Multi-pass membrane protein</topology>
    </subcellularLocation>
</comment>
<feature type="domain" description="Outer membrane protein beta-barrel" evidence="10">
    <location>
        <begin position="383"/>
        <end position="779"/>
    </location>
</feature>
<evidence type="ECO:0000256" key="3">
    <source>
        <dbReference type="ARBA" id="ARBA00022452"/>
    </source>
</evidence>
<dbReference type="InterPro" id="IPR037066">
    <property type="entry name" value="Plug_dom_sf"/>
</dbReference>